<dbReference type="PANTHER" id="PTHR33908:SF3">
    <property type="entry name" value="UNDECAPRENYL PHOSPHATE-ALPHA-4-AMINO-4-DEOXY-L-ARABINOSE ARABINOSYL TRANSFERASE"/>
    <property type="match status" value="1"/>
</dbReference>
<keyword evidence="7 9" id="KW-0472">Membrane</keyword>
<evidence type="ECO:0000313" key="12">
    <source>
        <dbReference type="Proteomes" id="UP001223520"/>
    </source>
</evidence>
<feature type="transmembrane region" description="Helical" evidence="9">
    <location>
        <begin position="112"/>
        <end position="130"/>
    </location>
</feature>
<sequence>MRMKLSIPAIIDQWFKKIVARPSLAVTVSILWLILINWVAYWWNLGSIGLIDETEPLFAEASRQMLVTGDWITPFFNGETRFDKPILIYWFQAIAYAIIGVNEWAVRLPSAIAALAVISLTFYTLQWHLAKKDELEQVLRPTRRYLTAAVAAAVLALNPEMVVWGRTGVSDMLLTGCMASALLCFFLGYAGKEEQGAALRLRSATGGREQGAGGSTSATLSDRGQGAGGREQGAEGREQVITSQSLLPSKWYLAFYVLIAGAILTKGPVGIVLPGLIVFAFLLYVGKLREVLREMRFFVGMLIVVGLSAPWYLLVIWRNGWSFINSFFGYHNLERFTEVVNGHSAPWYFYFLVVLLGFAPYSVYLPLAMFRLKFWQRSLWRTQERAGQLGLFVCIWFLSVFGFFSIAVTKLPSYVLPLMPAAAILVALLWSDFFSSKNEARSFPSFSVTSSAAFFWSGWINVVFLSALAVGMFHLSQLLGSDQAAPNFRLQIENSGLPGLGGWILLLSAVIIAFLIISRRWYSVVGVNLLAFVAFLIIVLMPAMFLMDQERQLPLRQLSAAVVQVQKPNEELLMVGFKKPTVVFYSHKHVNFIKLTKDAVKHIQNQVAQQEQPNSLLVLAEQRNFVKMDLQPDGYENLATKGAYQLNRINFKKMKQKKSNIS</sequence>
<dbReference type="GO" id="GO:0016763">
    <property type="term" value="F:pentosyltransferase activity"/>
    <property type="evidence" value="ECO:0007669"/>
    <property type="project" value="TreeGrafter"/>
</dbReference>
<evidence type="ECO:0000256" key="4">
    <source>
        <dbReference type="ARBA" id="ARBA00022679"/>
    </source>
</evidence>
<keyword evidence="6 9" id="KW-1133">Transmembrane helix</keyword>
<feature type="transmembrane region" description="Helical" evidence="9">
    <location>
        <begin position="347"/>
        <end position="368"/>
    </location>
</feature>
<feature type="transmembrane region" description="Helical" evidence="9">
    <location>
        <begin position="529"/>
        <end position="547"/>
    </location>
</feature>
<evidence type="ECO:0000256" key="6">
    <source>
        <dbReference type="ARBA" id="ARBA00022989"/>
    </source>
</evidence>
<feature type="transmembrane region" description="Helical" evidence="9">
    <location>
        <begin position="454"/>
        <end position="475"/>
    </location>
</feature>
<gene>
    <name evidence="11" type="ORF">QI031_06070</name>
</gene>
<dbReference type="KEGG" id="hbq:QI031_06070"/>
<proteinExistence type="predicted"/>
<feature type="transmembrane region" description="Helical" evidence="9">
    <location>
        <begin position="414"/>
        <end position="433"/>
    </location>
</feature>
<feature type="transmembrane region" description="Helical" evidence="9">
    <location>
        <begin position="145"/>
        <end position="165"/>
    </location>
</feature>
<feature type="transmembrane region" description="Helical" evidence="9">
    <location>
        <begin position="86"/>
        <end position="105"/>
    </location>
</feature>
<dbReference type="PANTHER" id="PTHR33908">
    <property type="entry name" value="MANNOSYLTRANSFERASE YKCB-RELATED"/>
    <property type="match status" value="1"/>
</dbReference>
<evidence type="ECO:0000256" key="2">
    <source>
        <dbReference type="ARBA" id="ARBA00022475"/>
    </source>
</evidence>
<dbReference type="EMBL" id="CP124543">
    <property type="protein sequence ID" value="WGV27060.1"/>
    <property type="molecule type" value="Genomic_DNA"/>
</dbReference>
<feature type="transmembrane region" description="Helical" evidence="9">
    <location>
        <begin position="495"/>
        <end position="517"/>
    </location>
</feature>
<dbReference type="GO" id="GO:0005886">
    <property type="term" value="C:plasma membrane"/>
    <property type="evidence" value="ECO:0007669"/>
    <property type="project" value="UniProtKB-SubCell"/>
</dbReference>
<dbReference type="InterPro" id="IPR038731">
    <property type="entry name" value="RgtA/B/C-like"/>
</dbReference>
<dbReference type="GO" id="GO:0009103">
    <property type="term" value="P:lipopolysaccharide biosynthetic process"/>
    <property type="evidence" value="ECO:0007669"/>
    <property type="project" value="UniProtKB-ARBA"/>
</dbReference>
<dbReference type="AlphaFoldDB" id="A0AAJ6PAR1"/>
<evidence type="ECO:0000259" key="10">
    <source>
        <dbReference type="Pfam" id="PF13231"/>
    </source>
</evidence>
<keyword evidence="3" id="KW-0328">Glycosyltransferase</keyword>
<feature type="region of interest" description="Disordered" evidence="8">
    <location>
        <begin position="207"/>
        <end position="237"/>
    </location>
</feature>
<feature type="transmembrane region" description="Helical" evidence="9">
    <location>
        <begin position="297"/>
        <end position="317"/>
    </location>
</feature>
<evidence type="ECO:0000256" key="1">
    <source>
        <dbReference type="ARBA" id="ARBA00004651"/>
    </source>
</evidence>
<dbReference type="Proteomes" id="UP001223520">
    <property type="component" value="Chromosome"/>
</dbReference>
<feature type="domain" description="Glycosyltransferase RgtA/B/C/D-like" evidence="10">
    <location>
        <begin position="83"/>
        <end position="189"/>
    </location>
</feature>
<dbReference type="InterPro" id="IPR050297">
    <property type="entry name" value="LipidA_mod_glycosyltrf_83"/>
</dbReference>
<accession>A0AAJ6PAR1</accession>
<evidence type="ECO:0000256" key="9">
    <source>
        <dbReference type="SAM" id="Phobius"/>
    </source>
</evidence>
<dbReference type="RefSeq" id="WP_281484303.1">
    <property type="nucleotide sequence ID" value="NZ_CP124543.1"/>
</dbReference>
<evidence type="ECO:0000256" key="7">
    <source>
        <dbReference type="ARBA" id="ARBA00023136"/>
    </source>
</evidence>
<keyword evidence="12" id="KW-1185">Reference proteome</keyword>
<reference evidence="11 12" key="1">
    <citation type="journal article" date="2023" name="Limnol Oceanogr Lett">
        <title>Environmental adaptations by the intertidal Antarctic cyanobacterium Halotia branconii CENA392 as revealed using long-read genome sequencing.</title>
        <authorList>
            <person name="Dextro R.B."/>
            <person name="Delbaje E."/>
            <person name="Freitas P.N.N."/>
            <person name="Geraldes V."/>
            <person name="Pinto E."/>
            <person name="Long P.F."/>
            <person name="Fiore M.F."/>
        </authorList>
    </citation>
    <scope>NUCLEOTIDE SEQUENCE [LARGE SCALE GENOMIC DNA]</scope>
    <source>
        <strain evidence="11 12">CENA392</strain>
    </source>
</reference>
<name>A0AAJ6PAR1_9CYAN</name>
<evidence type="ECO:0000256" key="5">
    <source>
        <dbReference type="ARBA" id="ARBA00022692"/>
    </source>
</evidence>
<keyword evidence="2" id="KW-1003">Cell membrane</keyword>
<keyword evidence="4" id="KW-0808">Transferase</keyword>
<feature type="transmembrane region" description="Helical" evidence="9">
    <location>
        <begin position="21"/>
        <end position="43"/>
    </location>
</feature>
<evidence type="ECO:0000256" key="8">
    <source>
        <dbReference type="SAM" id="MobiDB-lite"/>
    </source>
</evidence>
<keyword evidence="5 9" id="KW-0812">Transmembrane</keyword>
<feature type="transmembrane region" description="Helical" evidence="9">
    <location>
        <begin position="253"/>
        <end position="285"/>
    </location>
</feature>
<evidence type="ECO:0000256" key="3">
    <source>
        <dbReference type="ARBA" id="ARBA00022676"/>
    </source>
</evidence>
<organism evidence="11 12">
    <name type="scientific">Halotia branconii CENA392</name>
    <dbReference type="NCBI Taxonomy" id="1539056"/>
    <lineage>
        <taxon>Bacteria</taxon>
        <taxon>Bacillati</taxon>
        <taxon>Cyanobacteriota</taxon>
        <taxon>Cyanophyceae</taxon>
        <taxon>Nostocales</taxon>
        <taxon>Nodulariaceae</taxon>
        <taxon>Halotia</taxon>
    </lineage>
</organism>
<feature type="transmembrane region" description="Helical" evidence="9">
    <location>
        <begin position="389"/>
        <end position="408"/>
    </location>
</feature>
<dbReference type="Pfam" id="PF13231">
    <property type="entry name" value="PMT_2"/>
    <property type="match status" value="1"/>
</dbReference>
<evidence type="ECO:0000313" key="11">
    <source>
        <dbReference type="EMBL" id="WGV27060.1"/>
    </source>
</evidence>
<protein>
    <submittedName>
        <fullName evidence="11">Glycosyltransferase family 39 protein</fullName>
    </submittedName>
</protein>
<dbReference type="GO" id="GO:0010041">
    <property type="term" value="P:response to iron(III) ion"/>
    <property type="evidence" value="ECO:0007669"/>
    <property type="project" value="TreeGrafter"/>
</dbReference>
<comment type="subcellular location">
    <subcellularLocation>
        <location evidence="1">Cell membrane</location>
        <topology evidence="1">Multi-pass membrane protein</topology>
    </subcellularLocation>
</comment>
<feature type="transmembrane region" description="Helical" evidence="9">
    <location>
        <begin position="172"/>
        <end position="191"/>
    </location>
</feature>